<comment type="caution">
    <text evidence="1">The sequence shown here is derived from an EMBL/GenBank/DDBJ whole genome shotgun (WGS) entry which is preliminary data.</text>
</comment>
<dbReference type="Gene3D" id="1.20.120.450">
    <property type="entry name" value="dinb family like domain"/>
    <property type="match status" value="1"/>
</dbReference>
<dbReference type="RefSeq" id="WP_162345450.1">
    <property type="nucleotide sequence ID" value="NZ_JAAEAA010000005.1"/>
</dbReference>
<dbReference type="EMBL" id="JAAEAA010000005">
    <property type="protein sequence ID" value="NDK55400.1"/>
    <property type="molecule type" value="Genomic_DNA"/>
</dbReference>
<gene>
    <name evidence="1" type="ORF">GWO68_05680</name>
</gene>
<evidence type="ECO:0000313" key="1">
    <source>
        <dbReference type="EMBL" id="NDK55400.1"/>
    </source>
</evidence>
<dbReference type="InterPro" id="IPR011463">
    <property type="entry name" value="DUF1569"/>
</dbReference>
<dbReference type="AlphaFoldDB" id="A0A6B2H6B8"/>
<reference evidence="1 2" key="1">
    <citation type="submission" date="2020-01" db="EMBL/GenBank/DDBJ databases">
        <authorList>
            <person name="Kim M.K."/>
        </authorList>
    </citation>
    <scope>NUCLEOTIDE SEQUENCE [LARGE SCALE GENOMIC DNA]</scope>
    <source>
        <strain evidence="1 2">BT213</strain>
    </source>
</reference>
<protein>
    <submittedName>
        <fullName evidence="1">DUF1569 domain-containing protein</fullName>
    </submittedName>
</protein>
<evidence type="ECO:0000313" key="2">
    <source>
        <dbReference type="Proteomes" id="UP000478546"/>
    </source>
</evidence>
<dbReference type="InterPro" id="IPR034660">
    <property type="entry name" value="DinB/YfiT-like"/>
</dbReference>
<dbReference type="Pfam" id="PF07606">
    <property type="entry name" value="DUF1569"/>
    <property type="match status" value="1"/>
</dbReference>
<keyword evidence="2" id="KW-1185">Reference proteome</keyword>
<proteinExistence type="predicted"/>
<sequence length="150" mass="17558">MKNVFIPETTDELIARIQMLTSDTKPLWGKMDVAQMLAHCSVTYEMVYEEKYPRPNPFMKLLLKLLVKNYVVNEKPYKQNAHTAPQFIITSDKDFEAEIARLINYIRETQQLGTTHFEGKESISFGALTSQQWNNMFYKHLNHHLTQFGV</sequence>
<name>A0A6B2H6B8_9BACT</name>
<accession>A0A6B2H6B8</accession>
<organism evidence="1 2">
    <name type="scientific">Pontibacter fetidus</name>
    <dbReference type="NCBI Taxonomy" id="2700082"/>
    <lineage>
        <taxon>Bacteria</taxon>
        <taxon>Pseudomonadati</taxon>
        <taxon>Bacteroidota</taxon>
        <taxon>Cytophagia</taxon>
        <taxon>Cytophagales</taxon>
        <taxon>Hymenobacteraceae</taxon>
        <taxon>Pontibacter</taxon>
    </lineage>
</organism>
<dbReference type="Proteomes" id="UP000478546">
    <property type="component" value="Unassembled WGS sequence"/>
</dbReference>